<dbReference type="GO" id="GO:0005506">
    <property type="term" value="F:iron ion binding"/>
    <property type="evidence" value="ECO:0007669"/>
    <property type="project" value="InterPro"/>
</dbReference>
<dbReference type="PANTHER" id="PTHR46696:SF1">
    <property type="entry name" value="CYTOCHROME P450 YJIB-RELATED"/>
    <property type="match status" value="1"/>
</dbReference>
<dbReference type="InterPro" id="IPR017972">
    <property type="entry name" value="Cyt_P450_CS"/>
</dbReference>
<evidence type="ECO:0000256" key="7">
    <source>
        <dbReference type="RuleBase" id="RU000461"/>
    </source>
</evidence>
<evidence type="ECO:0000256" key="1">
    <source>
        <dbReference type="ARBA" id="ARBA00010617"/>
    </source>
</evidence>
<evidence type="ECO:0000256" key="6">
    <source>
        <dbReference type="ARBA" id="ARBA00023033"/>
    </source>
</evidence>
<dbReference type="InterPro" id="IPR001128">
    <property type="entry name" value="Cyt_P450"/>
</dbReference>
<dbReference type="InterPro" id="IPR002397">
    <property type="entry name" value="Cyt_P450_B"/>
</dbReference>
<dbReference type="Proteomes" id="UP000239494">
    <property type="component" value="Unassembled WGS sequence"/>
</dbReference>
<dbReference type="RefSeq" id="WP_245886883.1">
    <property type="nucleotide sequence ID" value="NZ_PVTF01000007.1"/>
</dbReference>
<keyword evidence="9" id="KW-1185">Reference proteome</keyword>
<evidence type="ECO:0000256" key="5">
    <source>
        <dbReference type="ARBA" id="ARBA00023004"/>
    </source>
</evidence>
<dbReference type="PANTHER" id="PTHR46696">
    <property type="entry name" value="P450, PUTATIVE (EUROFUNG)-RELATED"/>
    <property type="match status" value="1"/>
</dbReference>
<dbReference type="AlphaFoldDB" id="A0A2T0T1H2"/>
<protein>
    <submittedName>
        <fullName evidence="8">Cytochrome P450</fullName>
    </submittedName>
</protein>
<dbReference type="GO" id="GO:0020037">
    <property type="term" value="F:heme binding"/>
    <property type="evidence" value="ECO:0007669"/>
    <property type="project" value="InterPro"/>
</dbReference>
<organism evidence="8 9">
    <name type="scientific">Umezawaea tangerina</name>
    <dbReference type="NCBI Taxonomy" id="84725"/>
    <lineage>
        <taxon>Bacteria</taxon>
        <taxon>Bacillati</taxon>
        <taxon>Actinomycetota</taxon>
        <taxon>Actinomycetes</taxon>
        <taxon>Pseudonocardiales</taxon>
        <taxon>Pseudonocardiaceae</taxon>
        <taxon>Umezawaea</taxon>
    </lineage>
</organism>
<dbReference type="CDD" id="cd11031">
    <property type="entry name" value="Cyp158A-like"/>
    <property type="match status" value="1"/>
</dbReference>
<comment type="similarity">
    <text evidence="1 7">Belongs to the cytochrome P450 family.</text>
</comment>
<keyword evidence="2 7" id="KW-0349">Heme</keyword>
<dbReference type="Pfam" id="PF00067">
    <property type="entry name" value="p450"/>
    <property type="match status" value="1"/>
</dbReference>
<comment type="caution">
    <text evidence="8">The sequence shown here is derived from an EMBL/GenBank/DDBJ whole genome shotgun (WGS) entry which is preliminary data.</text>
</comment>
<dbReference type="GO" id="GO:0004497">
    <property type="term" value="F:monooxygenase activity"/>
    <property type="evidence" value="ECO:0007669"/>
    <property type="project" value="UniProtKB-KW"/>
</dbReference>
<evidence type="ECO:0000256" key="2">
    <source>
        <dbReference type="ARBA" id="ARBA00022617"/>
    </source>
</evidence>
<keyword evidence="3 7" id="KW-0479">Metal-binding</keyword>
<evidence type="ECO:0000256" key="4">
    <source>
        <dbReference type="ARBA" id="ARBA00023002"/>
    </source>
</evidence>
<dbReference type="PRINTS" id="PR00385">
    <property type="entry name" value="P450"/>
</dbReference>
<dbReference type="PROSITE" id="PS00086">
    <property type="entry name" value="CYTOCHROME_P450"/>
    <property type="match status" value="1"/>
</dbReference>
<sequence>MDITRPEPLSYPFNRSDTLELDERYARLRAEEPMARVKLAYGDEAWLATRYADARFVLGDARFSRVTPPGRDEPRLGEQTLAAGMLSMDPPEQTRIRRLATKAFTNRSVESLRQVAVEVADGLVTTMVEKGPPVDLVSAFALPLPVTVICTLLGVPVDDHPLFAEWSEGFLSATGLSPAKIAEYQGNLWQYMATLLAERTTDPKDDLLSALAQVRENDDRFTGQEILQLSAGLLAAGHETTMSQIPNFVLTLIEHPAEMARIRENPDIIPQAVEELMRYIPLGLGSAFPRYAKEDIEVGGVLVRQGEAVLAAIGSANRDESAFPHADTLDVTRKSGPHIGFSHGAHHCLGAPLARMELQVALSTLLGRLPDLRLAVPVDGLRWKEGGFMRRMTEMPVAWG</sequence>
<proteinExistence type="inferred from homology"/>
<evidence type="ECO:0000313" key="9">
    <source>
        <dbReference type="Proteomes" id="UP000239494"/>
    </source>
</evidence>
<dbReference type="SUPFAM" id="SSF48264">
    <property type="entry name" value="Cytochrome P450"/>
    <property type="match status" value="1"/>
</dbReference>
<dbReference type="Gene3D" id="1.10.630.10">
    <property type="entry name" value="Cytochrome P450"/>
    <property type="match status" value="1"/>
</dbReference>
<gene>
    <name evidence="8" type="ORF">CLV43_10795</name>
</gene>
<dbReference type="EMBL" id="PVTF01000007">
    <property type="protein sequence ID" value="PRY39512.1"/>
    <property type="molecule type" value="Genomic_DNA"/>
</dbReference>
<keyword evidence="6 7" id="KW-0503">Monooxygenase</keyword>
<keyword evidence="5 7" id="KW-0408">Iron</keyword>
<evidence type="ECO:0000313" key="8">
    <source>
        <dbReference type="EMBL" id="PRY39512.1"/>
    </source>
</evidence>
<dbReference type="InterPro" id="IPR036396">
    <property type="entry name" value="Cyt_P450_sf"/>
</dbReference>
<reference evidence="8 9" key="1">
    <citation type="submission" date="2018-03" db="EMBL/GenBank/DDBJ databases">
        <title>Genomic Encyclopedia of Archaeal and Bacterial Type Strains, Phase II (KMG-II): from individual species to whole genera.</title>
        <authorList>
            <person name="Goeker M."/>
        </authorList>
    </citation>
    <scope>NUCLEOTIDE SEQUENCE [LARGE SCALE GENOMIC DNA]</scope>
    <source>
        <strain evidence="8 9">DSM 44720</strain>
    </source>
</reference>
<dbReference type="FunFam" id="1.10.630.10:FF:000018">
    <property type="entry name" value="Cytochrome P450 monooxygenase"/>
    <property type="match status" value="1"/>
</dbReference>
<accession>A0A2T0T1H2</accession>
<name>A0A2T0T1H2_9PSEU</name>
<dbReference type="PRINTS" id="PR00359">
    <property type="entry name" value="BP450"/>
</dbReference>
<keyword evidence="4 7" id="KW-0560">Oxidoreductase</keyword>
<dbReference type="GO" id="GO:0016705">
    <property type="term" value="F:oxidoreductase activity, acting on paired donors, with incorporation or reduction of molecular oxygen"/>
    <property type="evidence" value="ECO:0007669"/>
    <property type="project" value="InterPro"/>
</dbReference>
<evidence type="ECO:0000256" key="3">
    <source>
        <dbReference type="ARBA" id="ARBA00022723"/>
    </source>
</evidence>